<dbReference type="EMBL" id="JARJCM010000005">
    <property type="protein sequence ID" value="KAJ7045239.1"/>
    <property type="molecule type" value="Genomic_DNA"/>
</dbReference>
<keyword evidence="2" id="KW-0540">Nuclease</keyword>
<evidence type="ECO:0000256" key="3">
    <source>
        <dbReference type="ARBA" id="ARBA00022723"/>
    </source>
</evidence>
<dbReference type="GO" id="GO:0005634">
    <property type="term" value="C:nucleus"/>
    <property type="evidence" value="ECO:0007669"/>
    <property type="project" value="UniProtKB-SubCell"/>
</dbReference>
<comment type="caution">
    <text evidence="11">The sequence shown here is derived from an EMBL/GenBank/DDBJ whole genome shotgun (WGS) entry which is preliminary data.</text>
</comment>
<gene>
    <name evidence="11" type="ORF">C8F04DRAFT_1174203</name>
</gene>
<keyword evidence="4" id="KW-0378">Hydrolase</keyword>
<keyword evidence="5" id="KW-0269">Exonuclease</keyword>
<dbReference type="GO" id="GO:0008408">
    <property type="term" value="F:3'-5' exonuclease activity"/>
    <property type="evidence" value="ECO:0007669"/>
    <property type="project" value="InterPro"/>
</dbReference>
<protein>
    <recommendedName>
        <fullName evidence="8">3'-5' exonuclease</fullName>
    </recommendedName>
    <alternativeName>
        <fullName evidence="9">Werner Syndrome-like exonuclease</fullName>
    </alternativeName>
</protein>
<dbReference type="InterPro" id="IPR036397">
    <property type="entry name" value="RNaseH_sf"/>
</dbReference>
<evidence type="ECO:0000256" key="8">
    <source>
        <dbReference type="ARBA" id="ARBA00040531"/>
    </source>
</evidence>
<evidence type="ECO:0000256" key="9">
    <source>
        <dbReference type="ARBA" id="ARBA00042761"/>
    </source>
</evidence>
<name>A0AAD6TFK0_9AGAR</name>
<dbReference type="AlphaFoldDB" id="A0AAD6TFK0"/>
<dbReference type="SUPFAM" id="SSF53098">
    <property type="entry name" value="Ribonuclease H-like"/>
    <property type="match status" value="1"/>
</dbReference>
<sequence>MAHLATGNTDPVPVSADAQAPIIFPYPRKVAFHLVKTAHTANLFLRSITAGYVGLDTEFTTRTPSPKERSALEATDGSKRSRLLYLKRRVHEAGPDGIQLDFDRMGLCLVQIVQIATDTNVFIMDLKRIKSFPRELRRILESDQIAKVGTGFLTDGKVLFEDAGCNVRCFRDLGFLMRLVFAEQFATSGGPIALDVMVRFLLQRQMSKDLQQSDWSEEYDEEDPQILYAGLDAQASRELYTEMLIPTRDKESAINQRIQDDWFCFDFIDGEARTRSKSSSGDTSSWSYTLCPWYRGGKFSAYHR</sequence>
<evidence type="ECO:0000256" key="5">
    <source>
        <dbReference type="ARBA" id="ARBA00022839"/>
    </source>
</evidence>
<keyword evidence="7" id="KW-0539">Nucleus</keyword>
<evidence type="ECO:0000313" key="12">
    <source>
        <dbReference type="Proteomes" id="UP001218188"/>
    </source>
</evidence>
<dbReference type="Proteomes" id="UP001218188">
    <property type="component" value="Unassembled WGS sequence"/>
</dbReference>
<evidence type="ECO:0000256" key="7">
    <source>
        <dbReference type="ARBA" id="ARBA00023242"/>
    </source>
</evidence>
<dbReference type="GO" id="GO:0003676">
    <property type="term" value="F:nucleic acid binding"/>
    <property type="evidence" value="ECO:0007669"/>
    <property type="project" value="InterPro"/>
</dbReference>
<evidence type="ECO:0000313" key="11">
    <source>
        <dbReference type="EMBL" id="KAJ7045239.1"/>
    </source>
</evidence>
<organism evidence="11 12">
    <name type="scientific">Mycena alexandri</name>
    <dbReference type="NCBI Taxonomy" id="1745969"/>
    <lineage>
        <taxon>Eukaryota</taxon>
        <taxon>Fungi</taxon>
        <taxon>Dikarya</taxon>
        <taxon>Basidiomycota</taxon>
        <taxon>Agaricomycotina</taxon>
        <taxon>Agaricomycetes</taxon>
        <taxon>Agaricomycetidae</taxon>
        <taxon>Agaricales</taxon>
        <taxon>Marasmiineae</taxon>
        <taxon>Mycenaceae</taxon>
        <taxon>Mycena</taxon>
    </lineage>
</organism>
<dbReference type="PANTHER" id="PTHR13620">
    <property type="entry name" value="3-5 EXONUCLEASE"/>
    <property type="match status" value="1"/>
</dbReference>
<reference evidence="11" key="1">
    <citation type="submission" date="2023-03" db="EMBL/GenBank/DDBJ databases">
        <title>Massive genome expansion in bonnet fungi (Mycena s.s.) driven by repeated elements and novel gene families across ecological guilds.</title>
        <authorList>
            <consortium name="Lawrence Berkeley National Laboratory"/>
            <person name="Harder C.B."/>
            <person name="Miyauchi S."/>
            <person name="Viragh M."/>
            <person name="Kuo A."/>
            <person name="Thoen E."/>
            <person name="Andreopoulos B."/>
            <person name="Lu D."/>
            <person name="Skrede I."/>
            <person name="Drula E."/>
            <person name="Henrissat B."/>
            <person name="Morin E."/>
            <person name="Kohler A."/>
            <person name="Barry K."/>
            <person name="LaButti K."/>
            <person name="Morin E."/>
            <person name="Salamov A."/>
            <person name="Lipzen A."/>
            <person name="Mereny Z."/>
            <person name="Hegedus B."/>
            <person name="Baldrian P."/>
            <person name="Stursova M."/>
            <person name="Weitz H."/>
            <person name="Taylor A."/>
            <person name="Grigoriev I.V."/>
            <person name="Nagy L.G."/>
            <person name="Martin F."/>
            <person name="Kauserud H."/>
        </authorList>
    </citation>
    <scope>NUCLEOTIDE SEQUENCE</scope>
    <source>
        <strain evidence="11">CBHHK200</strain>
    </source>
</reference>
<dbReference type="Gene3D" id="3.30.420.10">
    <property type="entry name" value="Ribonuclease H-like superfamily/Ribonuclease H"/>
    <property type="match status" value="1"/>
</dbReference>
<dbReference type="GO" id="GO:0006139">
    <property type="term" value="P:nucleobase-containing compound metabolic process"/>
    <property type="evidence" value="ECO:0007669"/>
    <property type="project" value="InterPro"/>
</dbReference>
<dbReference type="InterPro" id="IPR051132">
    <property type="entry name" value="3-5_Exonuclease_domain"/>
</dbReference>
<dbReference type="Pfam" id="PF01612">
    <property type="entry name" value="DNA_pol_A_exo1"/>
    <property type="match status" value="1"/>
</dbReference>
<evidence type="ECO:0000256" key="1">
    <source>
        <dbReference type="ARBA" id="ARBA00004123"/>
    </source>
</evidence>
<accession>A0AAD6TFK0</accession>
<feature type="domain" description="3'-5' exonuclease" evidence="10">
    <location>
        <begin position="110"/>
        <end position="243"/>
    </location>
</feature>
<evidence type="ECO:0000256" key="6">
    <source>
        <dbReference type="ARBA" id="ARBA00022842"/>
    </source>
</evidence>
<evidence type="ECO:0000256" key="2">
    <source>
        <dbReference type="ARBA" id="ARBA00022722"/>
    </source>
</evidence>
<evidence type="ECO:0000259" key="10">
    <source>
        <dbReference type="Pfam" id="PF01612"/>
    </source>
</evidence>
<keyword evidence="3" id="KW-0479">Metal-binding</keyword>
<evidence type="ECO:0000256" key="4">
    <source>
        <dbReference type="ARBA" id="ARBA00022801"/>
    </source>
</evidence>
<proteinExistence type="predicted"/>
<comment type="subcellular location">
    <subcellularLocation>
        <location evidence="1">Nucleus</location>
    </subcellularLocation>
</comment>
<dbReference type="PANTHER" id="PTHR13620:SF109">
    <property type="entry name" value="3'-5' EXONUCLEASE"/>
    <property type="match status" value="1"/>
</dbReference>
<dbReference type="InterPro" id="IPR002562">
    <property type="entry name" value="3'-5'_exonuclease_dom"/>
</dbReference>
<keyword evidence="6" id="KW-0460">Magnesium</keyword>
<dbReference type="InterPro" id="IPR012337">
    <property type="entry name" value="RNaseH-like_sf"/>
</dbReference>
<keyword evidence="12" id="KW-1185">Reference proteome</keyword>
<dbReference type="GO" id="GO:0046872">
    <property type="term" value="F:metal ion binding"/>
    <property type="evidence" value="ECO:0007669"/>
    <property type="project" value="UniProtKB-KW"/>
</dbReference>